<evidence type="ECO:0000313" key="2">
    <source>
        <dbReference type="Proteomes" id="UP001595907"/>
    </source>
</evidence>
<dbReference type="SUPFAM" id="SSF53335">
    <property type="entry name" value="S-adenosyl-L-methionine-dependent methyltransferases"/>
    <property type="match status" value="1"/>
</dbReference>
<dbReference type="Gene3D" id="3.40.50.150">
    <property type="entry name" value="Vaccinia Virus protein VP39"/>
    <property type="match status" value="1"/>
</dbReference>
<dbReference type="Proteomes" id="UP001595907">
    <property type="component" value="Unassembled WGS sequence"/>
</dbReference>
<organism evidence="1 2">
    <name type="scientific">Ferruginibacter yonginensis</name>
    <dbReference type="NCBI Taxonomy" id="1310416"/>
    <lineage>
        <taxon>Bacteria</taxon>
        <taxon>Pseudomonadati</taxon>
        <taxon>Bacteroidota</taxon>
        <taxon>Chitinophagia</taxon>
        <taxon>Chitinophagales</taxon>
        <taxon>Chitinophagaceae</taxon>
        <taxon>Ferruginibacter</taxon>
    </lineage>
</organism>
<keyword evidence="2" id="KW-1185">Reference proteome</keyword>
<reference evidence="2" key="1">
    <citation type="journal article" date="2019" name="Int. J. Syst. Evol. Microbiol.">
        <title>The Global Catalogue of Microorganisms (GCM) 10K type strain sequencing project: providing services to taxonomists for standard genome sequencing and annotation.</title>
        <authorList>
            <consortium name="The Broad Institute Genomics Platform"/>
            <consortium name="The Broad Institute Genome Sequencing Center for Infectious Disease"/>
            <person name="Wu L."/>
            <person name="Ma J."/>
        </authorList>
    </citation>
    <scope>NUCLEOTIDE SEQUENCE [LARGE SCALE GENOMIC DNA]</scope>
    <source>
        <strain evidence="2">CECT 8289</strain>
    </source>
</reference>
<evidence type="ECO:0008006" key="3">
    <source>
        <dbReference type="Google" id="ProtNLM"/>
    </source>
</evidence>
<comment type="caution">
    <text evidence="1">The sequence shown here is derived from an EMBL/GenBank/DDBJ whole genome shotgun (WGS) entry which is preliminary data.</text>
</comment>
<proteinExistence type="predicted"/>
<accession>A0ABV8QTZ9</accession>
<sequence length="336" mass="37675">MNQQLLFQQFTAYCKPIFDDSLNYGTLKTATEKLHQLFIEIGAINAYEQPINRKLLTNGEALSPQEGALCLFDIARTRTFARGLLQAIQQQKALQVNQPIEVLYAGCGPYGLLSLLVIPYLTEADVQFTLIDIFDSSIQSVKKIVEALGVGSFFKNFIVADATQYIPTQTFDILLTETMQQALKKEPQVAITHHLVHFIKPTGFLLPTQIDVYPVFENTSKRIAALMGNDDYDSNVDSYAHAPIITLNKENALRAQHSKNIYETSIHLHDVAYLKAPYQLQLQTHIHVFANEILTLNNAAITLGFQLMPAADLLGKQAIHFKYVINEMPGVQYCIA</sequence>
<name>A0ABV8QTZ9_9BACT</name>
<dbReference type="EMBL" id="JBHSCZ010000003">
    <property type="protein sequence ID" value="MFC4263700.1"/>
    <property type="molecule type" value="Genomic_DNA"/>
</dbReference>
<dbReference type="InterPro" id="IPR029063">
    <property type="entry name" value="SAM-dependent_MTases_sf"/>
</dbReference>
<dbReference type="RefSeq" id="WP_379710634.1">
    <property type="nucleotide sequence ID" value="NZ_JBHSCZ010000003.1"/>
</dbReference>
<protein>
    <recommendedName>
        <fullName evidence="3">Phytanoyl-CoA dioxygenase</fullName>
    </recommendedName>
</protein>
<gene>
    <name evidence="1" type="ORF">ACFOWM_12465</name>
</gene>
<evidence type="ECO:0000313" key="1">
    <source>
        <dbReference type="EMBL" id="MFC4263700.1"/>
    </source>
</evidence>